<sequence length="140" mass="15947">MASLLSKKSIFFFVIISLLFASLVIYGEIIRYQGFSSLKSHQKIVSYSFRTNRYIIVQLQNGSEVDVNLNANQLHVQAGTRDSLSNFQNVKSVDYKTGYLLTLTPKEFQIFNEKFSNSYGNDGKLLHDQTNHLEIVTVSI</sequence>
<gene>
    <name evidence="1" type="ORF">JOC27_000539</name>
</gene>
<evidence type="ECO:0000313" key="1">
    <source>
        <dbReference type="EMBL" id="MBM7657098.1"/>
    </source>
</evidence>
<dbReference type="EMBL" id="JAFBEV010000003">
    <property type="protein sequence ID" value="MBM7657098.1"/>
    <property type="molecule type" value="Genomic_DNA"/>
</dbReference>
<evidence type="ECO:0008006" key="3">
    <source>
        <dbReference type="Google" id="ProtNLM"/>
    </source>
</evidence>
<keyword evidence="2" id="KW-1185">Reference proteome</keyword>
<reference evidence="1 2" key="1">
    <citation type="submission" date="2021-01" db="EMBL/GenBank/DDBJ databases">
        <title>Genomic Encyclopedia of Type Strains, Phase IV (KMG-IV): sequencing the most valuable type-strain genomes for metagenomic binning, comparative biology and taxonomic classification.</title>
        <authorList>
            <person name="Goeker M."/>
        </authorList>
    </citation>
    <scope>NUCLEOTIDE SEQUENCE [LARGE SCALE GENOMIC DNA]</scope>
    <source>
        <strain evidence="1 2">DSM 100968</strain>
    </source>
</reference>
<comment type="caution">
    <text evidence="1">The sequence shown here is derived from an EMBL/GenBank/DDBJ whole genome shotgun (WGS) entry which is preliminary data.</text>
</comment>
<name>A0ABS2Q5P2_9BACL</name>
<dbReference type="Proteomes" id="UP000823201">
    <property type="component" value="Unassembled WGS sequence"/>
</dbReference>
<evidence type="ECO:0000313" key="2">
    <source>
        <dbReference type="Proteomes" id="UP000823201"/>
    </source>
</evidence>
<accession>A0ABS2Q5P2</accession>
<dbReference type="RefSeq" id="WP_205005455.1">
    <property type="nucleotide sequence ID" value="NZ_CBCRXA010000003.1"/>
</dbReference>
<protein>
    <recommendedName>
        <fullName evidence="3">Adhesin domain-containing protein</fullName>
    </recommendedName>
</protein>
<proteinExistence type="predicted"/>
<organism evidence="1 2">
    <name type="scientific">Sporolactobacillus spathodeae</name>
    <dbReference type="NCBI Taxonomy" id="1465502"/>
    <lineage>
        <taxon>Bacteria</taxon>
        <taxon>Bacillati</taxon>
        <taxon>Bacillota</taxon>
        <taxon>Bacilli</taxon>
        <taxon>Bacillales</taxon>
        <taxon>Sporolactobacillaceae</taxon>
        <taxon>Sporolactobacillus</taxon>
    </lineage>
</organism>